<dbReference type="OrthoDB" id="6077837at2"/>
<accession>A0A5S3VAA1</accession>
<dbReference type="Proteomes" id="UP000307217">
    <property type="component" value="Unassembled WGS sequence"/>
</dbReference>
<sequence>MKILTQGFGADTGLIAVYIERPPPMSEYYNLNKIQALIGGEINAINMASGNGWRKVFNVYAKFIAQLNHRDHNFTKYDVWQKYRDNCLLQQHSQEALLFSPPKIGEKLYKYHVVAGRTYAKKLLRDHIFTNTLEWLDDEFAVDRTLNLVVCPYFDYRQLSNIKISKLCGILHSLD</sequence>
<protein>
    <submittedName>
        <fullName evidence="1">Uncharacterized protein</fullName>
    </submittedName>
</protein>
<reference evidence="3 4" key="1">
    <citation type="submission" date="2018-01" db="EMBL/GenBank/DDBJ databases">
        <authorList>
            <person name="Paulsen S."/>
            <person name="Gram L.K."/>
        </authorList>
    </citation>
    <scope>NUCLEOTIDE SEQUENCE [LARGE SCALE GENOMIC DNA]</scope>
    <source>
        <strain evidence="1 4">S3790</strain>
        <strain evidence="2 3">S3895</strain>
    </source>
</reference>
<dbReference type="InterPro" id="IPR054222">
    <property type="entry name" value="DUF6942"/>
</dbReference>
<reference evidence="4" key="2">
    <citation type="submission" date="2019-06" db="EMBL/GenBank/DDBJ databases">
        <title>Co-occurence of chitin degradation, pigmentation and bioactivity in marine Pseudoalteromonas.</title>
        <authorList>
            <person name="Sonnenschein E.C."/>
            <person name="Bech P.K."/>
        </authorList>
    </citation>
    <scope>NUCLEOTIDE SEQUENCE [LARGE SCALE GENOMIC DNA]</scope>
    <source>
        <strain evidence="4">S3790</strain>
        <strain evidence="2">S3895</strain>
    </source>
</reference>
<evidence type="ECO:0000313" key="2">
    <source>
        <dbReference type="EMBL" id="TMO78100.1"/>
    </source>
</evidence>
<evidence type="ECO:0000313" key="3">
    <source>
        <dbReference type="Proteomes" id="UP000307164"/>
    </source>
</evidence>
<dbReference type="RefSeq" id="WP_138591371.1">
    <property type="nucleotide sequence ID" value="NZ_PNBW01000017.1"/>
</dbReference>
<comment type="caution">
    <text evidence="1">The sequence shown here is derived from an EMBL/GenBank/DDBJ whole genome shotgun (WGS) entry which is preliminary data.</text>
</comment>
<dbReference type="Proteomes" id="UP000307164">
    <property type="component" value="Unassembled WGS sequence"/>
</dbReference>
<organism evidence="1 4">
    <name type="scientific">Pseudoalteromonas aurantia</name>
    <dbReference type="NCBI Taxonomy" id="43654"/>
    <lineage>
        <taxon>Bacteria</taxon>
        <taxon>Pseudomonadati</taxon>
        <taxon>Pseudomonadota</taxon>
        <taxon>Gammaproteobacteria</taxon>
        <taxon>Alteromonadales</taxon>
        <taxon>Pseudoalteromonadaceae</taxon>
        <taxon>Pseudoalteromonas</taxon>
    </lineage>
</organism>
<keyword evidence="3" id="KW-1185">Reference proteome</keyword>
<dbReference type="EMBL" id="PNBX01000029">
    <property type="protein sequence ID" value="TMO68833.1"/>
    <property type="molecule type" value="Genomic_DNA"/>
</dbReference>
<name>A0A5S3VAA1_9GAMM</name>
<proteinExistence type="predicted"/>
<dbReference type="EMBL" id="PNBW01000017">
    <property type="protein sequence ID" value="TMO78100.1"/>
    <property type="molecule type" value="Genomic_DNA"/>
</dbReference>
<dbReference type="AlphaFoldDB" id="A0A5S3VAA1"/>
<dbReference type="Pfam" id="PF22098">
    <property type="entry name" value="DUF6942"/>
    <property type="match status" value="1"/>
</dbReference>
<evidence type="ECO:0000313" key="1">
    <source>
        <dbReference type="EMBL" id="TMO68833.1"/>
    </source>
</evidence>
<reference evidence="1" key="3">
    <citation type="submission" date="2019-09" db="EMBL/GenBank/DDBJ databases">
        <title>Co-occurence of chitin degradation, pigmentation and bioactivity in marine Pseudoalteromonas.</title>
        <authorList>
            <person name="Sonnenschein E.C."/>
            <person name="Bech P.K."/>
        </authorList>
    </citation>
    <scope>NUCLEOTIDE SEQUENCE</scope>
    <source>
        <strain evidence="1">S3790</strain>
        <strain evidence="3">S3895</strain>
    </source>
</reference>
<evidence type="ECO:0000313" key="4">
    <source>
        <dbReference type="Proteomes" id="UP000307217"/>
    </source>
</evidence>
<gene>
    <name evidence="1" type="ORF">CWC19_07920</name>
    <name evidence="2" type="ORF">CWC20_02865</name>
</gene>